<protein>
    <submittedName>
        <fullName evidence="3">Uncharacterized protein</fullName>
    </submittedName>
</protein>
<proteinExistence type="predicted"/>
<dbReference type="Proteomes" id="UP000019112">
    <property type="component" value="Unassembled WGS sequence"/>
</dbReference>
<dbReference type="OrthoDB" id="8479586at2"/>
<gene>
    <name evidence="3" type="ORF">P618_200139</name>
</gene>
<feature type="compositionally biased region" description="Basic and acidic residues" evidence="1">
    <location>
        <begin position="124"/>
        <end position="139"/>
    </location>
</feature>
<accession>W6TI39</accession>
<sequence>MKIINKNKIILICLLLCSYNVLGVHGETDPNLSSDKNTEQGIETPNIEGENLPDEEKEDTKNSQEEESAQNIGNNLSLKGENSTESSPGYRAYLKNKVKEFAHTGQKASNQITQKLFDLFSKKDAQTKSEAHQSDHATQENENITPSASIQDTSSSKDASKIMDKVKNLPQNFYNQLSQVKSFVSKVGPQKIPSYQDIKEMSTKIKNFSGKFFKDFPDLRNWVPEGTKNIYKNVSYRYLRGGNKVASSVIDLFKMYVAVAQRTVNDLDTFMSTGANIVKAGATGGALGVIGAVASNAASYVSRVSNPANSIKSLTGSLGSLDTLAKTFLYAFQMSQNTFVNIISDIGRGLFTKQTVFKDFLKEPDAYKAIVDGYVFEKCFKALMNTMIGVYLIYYINGQYYLDNTQYQATFAPLEQAIKTFAQSLPKIFEGVNQKKGWIEKSKALYETLFNSNDLMKQFEKSIISMQTALLDAFKSLLALGEKRFSEKGYQSLSVCSSWMQACLSIFSAATQVQSKKLSTEIFVNETLRDGPKTLTKILAEGFNWGKSLFSKKSK</sequence>
<feature type="chain" id="PRO_5004883456" evidence="2">
    <location>
        <begin position="24"/>
        <end position="555"/>
    </location>
</feature>
<feature type="compositionally biased region" description="Polar residues" evidence="1">
    <location>
        <begin position="30"/>
        <end position="43"/>
    </location>
</feature>
<name>W6TI39_HOLOB</name>
<feature type="region of interest" description="Disordered" evidence="1">
    <location>
        <begin position="28"/>
        <end position="89"/>
    </location>
</feature>
<feature type="compositionally biased region" description="Polar residues" evidence="1">
    <location>
        <begin position="69"/>
        <end position="87"/>
    </location>
</feature>
<evidence type="ECO:0000256" key="1">
    <source>
        <dbReference type="SAM" id="MobiDB-lite"/>
    </source>
</evidence>
<dbReference type="AlphaFoldDB" id="W6TI39"/>
<keyword evidence="4" id="KW-1185">Reference proteome</keyword>
<comment type="caution">
    <text evidence="3">The sequence shown here is derived from an EMBL/GenBank/DDBJ whole genome shotgun (WGS) entry which is preliminary data.</text>
</comment>
<organism evidence="3 4">
    <name type="scientific">Holospora obtusa F1</name>
    <dbReference type="NCBI Taxonomy" id="1399147"/>
    <lineage>
        <taxon>Bacteria</taxon>
        <taxon>Pseudomonadati</taxon>
        <taxon>Pseudomonadota</taxon>
        <taxon>Alphaproteobacteria</taxon>
        <taxon>Holosporales</taxon>
        <taxon>Holosporaceae</taxon>
        <taxon>Holospora</taxon>
    </lineage>
</organism>
<evidence type="ECO:0000313" key="4">
    <source>
        <dbReference type="Proteomes" id="UP000019112"/>
    </source>
</evidence>
<feature type="compositionally biased region" description="Polar residues" evidence="1">
    <location>
        <begin position="140"/>
        <end position="157"/>
    </location>
</feature>
<reference evidence="3 4" key="1">
    <citation type="journal article" date="2014" name="FEMS Microbiol. Lett.">
        <title>Draft genome sequences of three Holospora species (Holospora obtusa, Holospora undulata, and Holospora elegans), endonuclear symbiotic bacteria of the ciliate Paramecium caudatum.</title>
        <authorList>
            <person name="Dohra H."/>
            <person name="Tanaka K."/>
            <person name="Suzuki T."/>
            <person name="Fujishima M."/>
            <person name="Suzuki H."/>
        </authorList>
    </citation>
    <scope>NUCLEOTIDE SEQUENCE [LARGE SCALE GENOMIC DNA]</scope>
    <source>
        <strain evidence="3 4">F1</strain>
    </source>
</reference>
<feature type="signal peptide" evidence="2">
    <location>
        <begin position="1"/>
        <end position="23"/>
    </location>
</feature>
<keyword evidence="2" id="KW-0732">Signal</keyword>
<evidence type="ECO:0000313" key="3">
    <source>
        <dbReference type="EMBL" id="ETZ07670.1"/>
    </source>
</evidence>
<feature type="region of interest" description="Disordered" evidence="1">
    <location>
        <begin position="124"/>
        <end position="159"/>
    </location>
</feature>
<dbReference type="EMBL" id="AWTR02000016">
    <property type="protein sequence ID" value="ETZ07670.1"/>
    <property type="molecule type" value="Genomic_DNA"/>
</dbReference>
<dbReference type="RefSeq" id="WP_021827980.1">
    <property type="nucleotide sequence ID" value="NZ_AWTR02000016.1"/>
</dbReference>
<evidence type="ECO:0000256" key="2">
    <source>
        <dbReference type="SAM" id="SignalP"/>
    </source>
</evidence>
<dbReference type="STRING" id="1399147.P618_200139"/>